<dbReference type="Gene3D" id="1.25.40.10">
    <property type="entry name" value="Tetratricopeptide repeat domain"/>
    <property type="match status" value="1"/>
</dbReference>
<dbReference type="InterPro" id="IPR019734">
    <property type="entry name" value="TPR_rpt"/>
</dbReference>
<organism evidence="3 4">
    <name type="scientific">Sphingomonas kyeonggiensis</name>
    <dbReference type="NCBI Taxonomy" id="1268553"/>
    <lineage>
        <taxon>Bacteria</taxon>
        <taxon>Pseudomonadati</taxon>
        <taxon>Pseudomonadota</taxon>
        <taxon>Alphaproteobacteria</taxon>
        <taxon>Sphingomonadales</taxon>
        <taxon>Sphingomonadaceae</taxon>
        <taxon>Sphingomonas</taxon>
    </lineage>
</organism>
<dbReference type="InterPro" id="IPR011990">
    <property type="entry name" value="TPR-like_helical_dom_sf"/>
</dbReference>
<comment type="caution">
    <text evidence="3">The sequence shown here is derived from an EMBL/GenBank/DDBJ whole genome shotgun (WGS) entry which is preliminary data.</text>
</comment>
<sequence>MKLAFALMLAAAPVGPALAQDAAETARNDKLGQAVRLIQGGQPQQAIDLLNPLIVEYQGLYRGEKQKLCQVEDYETAAYASLPGGKDAMLVDGGWCIALWGKGFAMIDLNQLDGAILFLERAVTMAPLHPHYLSELGYAYQAQKQWQRSYDLYARAADAAKRESGERQKKSLRRAWFGMAYDQIELGRLDEAEVLFRKCLELTPDDQKIKDELQYISEQRAKKKAS</sequence>
<keyword evidence="4" id="KW-1185">Reference proteome</keyword>
<dbReference type="SMART" id="SM00028">
    <property type="entry name" value="TPR"/>
    <property type="match status" value="3"/>
</dbReference>
<evidence type="ECO:0000256" key="1">
    <source>
        <dbReference type="PROSITE-ProRule" id="PRU00339"/>
    </source>
</evidence>
<dbReference type="SUPFAM" id="SSF48452">
    <property type="entry name" value="TPR-like"/>
    <property type="match status" value="1"/>
</dbReference>
<dbReference type="Proteomes" id="UP000575241">
    <property type="component" value="Unassembled WGS sequence"/>
</dbReference>
<evidence type="ECO:0000313" key="4">
    <source>
        <dbReference type="Proteomes" id="UP000575241"/>
    </source>
</evidence>
<reference evidence="3 4" key="1">
    <citation type="submission" date="2020-08" db="EMBL/GenBank/DDBJ databases">
        <title>Functional genomics of gut bacteria from endangered species of beetles.</title>
        <authorList>
            <person name="Carlos-Shanley C."/>
        </authorList>
    </citation>
    <scope>NUCLEOTIDE SEQUENCE [LARGE SCALE GENOMIC DNA]</scope>
    <source>
        <strain evidence="3 4">S00224</strain>
    </source>
</reference>
<dbReference type="Pfam" id="PF13424">
    <property type="entry name" value="TPR_12"/>
    <property type="match status" value="1"/>
</dbReference>
<dbReference type="RefSeq" id="WP_184166639.1">
    <property type="nucleotide sequence ID" value="NZ_JACHLN010000002.1"/>
</dbReference>
<evidence type="ECO:0000313" key="3">
    <source>
        <dbReference type="EMBL" id="MBB4839087.1"/>
    </source>
</evidence>
<keyword evidence="2" id="KW-0732">Signal</keyword>
<evidence type="ECO:0000256" key="2">
    <source>
        <dbReference type="SAM" id="SignalP"/>
    </source>
</evidence>
<keyword evidence="1" id="KW-0802">TPR repeat</keyword>
<feature type="chain" id="PRO_5031532104" evidence="2">
    <location>
        <begin position="20"/>
        <end position="226"/>
    </location>
</feature>
<gene>
    <name evidence="3" type="ORF">HNP52_002156</name>
</gene>
<dbReference type="AlphaFoldDB" id="A0A7W7NSN5"/>
<accession>A0A7W7NSN5</accession>
<proteinExistence type="predicted"/>
<protein>
    <submittedName>
        <fullName evidence="3">Tetratricopeptide (TPR) repeat protein</fullName>
    </submittedName>
</protein>
<feature type="repeat" description="TPR" evidence="1">
    <location>
        <begin position="173"/>
        <end position="206"/>
    </location>
</feature>
<dbReference type="PROSITE" id="PS50005">
    <property type="entry name" value="TPR"/>
    <property type="match status" value="1"/>
</dbReference>
<feature type="signal peptide" evidence="2">
    <location>
        <begin position="1"/>
        <end position="19"/>
    </location>
</feature>
<dbReference type="EMBL" id="JACHLN010000002">
    <property type="protein sequence ID" value="MBB4839087.1"/>
    <property type="molecule type" value="Genomic_DNA"/>
</dbReference>
<name>A0A7W7NSN5_9SPHN</name>